<proteinExistence type="predicted"/>
<name>A0ABD6EFJ4_9BILA</name>
<evidence type="ECO:0000313" key="4">
    <source>
        <dbReference type="EMBL" id="MFH4978370.1"/>
    </source>
</evidence>
<evidence type="ECO:0000256" key="1">
    <source>
        <dbReference type="ARBA" id="ARBA00023157"/>
    </source>
</evidence>
<dbReference type="InterPro" id="IPR000436">
    <property type="entry name" value="Sushi_SCR_CCP_dom"/>
</dbReference>
<accession>A0ABD6EFJ4</accession>
<sequence length="175" mass="19893">MLSYFLISFNVLLVDAQRFGGQGCPILHDPPNGRVIKTSLVAYIWCENGYVIQGPRFANCSAGTWKNELGTCMKSEIKCKNIKITRGKLHYSVHDEDAAFLPFNAAVVRQCPGELHNEEFVCSHCSSDGWQPPIEECPLTSPYPEIYDQHAKSLLKTTSCKVNAFKYYHEWLWSR</sequence>
<comment type="caution">
    <text evidence="4">The sequence shown here is derived from an EMBL/GenBank/DDBJ whole genome shotgun (WGS) entry which is preliminary data.</text>
</comment>
<dbReference type="AlphaFoldDB" id="A0ABD6EFJ4"/>
<keyword evidence="5" id="KW-1185">Reference proteome</keyword>
<evidence type="ECO:0000313" key="5">
    <source>
        <dbReference type="Proteomes" id="UP001608902"/>
    </source>
</evidence>
<dbReference type="Proteomes" id="UP001608902">
    <property type="component" value="Unassembled WGS sequence"/>
</dbReference>
<feature type="domain" description="Sushi" evidence="3">
    <location>
        <begin position="24"/>
        <end position="72"/>
    </location>
</feature>
<dbReference type="SMART" id="SM00032">
    <property type="entry name" value="CCP"/>
    <property type="match status" value="1"/>
</dbReference>
<dbReference type="EMBL" id="JBGFUD010003141">
    <property type="protein sequence ID" value="MFH4978370.1"/>
    <property type="molecule type" value="Genomic_DNA"/>
</dbReference>
<dbReference type="InterPro" id="IPR035976">
    <property type="entry name" value="Sushi/SCR/CCP_sf"/>
</dbReference>
<feature type="chain" id="PRO_5044764697" description="Sushi domain-containing protein" evidence="2">
    <location>
        <begin position="17"/>
        <end position="175"/>
    </location>
</feature>
<dbReference type="SUPFAM" id="SSF57535">
    <property type="entry name" value="Complement control module/SCR domain"/>
    <property type="match status" value="1"/>
</dbReference>
<keyword evidence="1" id="KW-1015">Disulfide bond</keyword>
<keyword evidence="2" id="KW-0732">Signal</keyword>
<feature type="signal peptide" evidence="2">
    <location>
        <begin position="1"/>
        <end position="16"/>
    </location>
</feature>
<reference evidence="4 5" key="1">
    <citation type="submission" date="2024-08" db="EMBL/GenBank/DDBJ databases">
        <title>Gnathostoma spinigerum genome.</title>
        <authorList>
            <person name="Gonzalez-Bertolin B."/>
            <person name="Monzon S."/>
            <person name="Zaballos A."/>
            <person name="Jimenez P."/>
            <person name="Dekumyoy P."/>
            <person name="Varona S."/>
            <person name="Cuesta I."/>
            <person name="Sumanam S."/>
            <person name="Adisakwattana P."/>
            <person name="Gasser R.B."/>
            <person name="Hernandez-Gonzalez A."/>
            <person name="Young N.D."/>
            <person name="Perteguer M.J."/>
        </authorList>
    </citation>
    <scope>NUCLEOTIDE SEQUENCE [LARGE SCALE GENOMIC DNA]</scope>
    <source>
        <strain evidence="4">AL3</strain>
        <tissue evidence="4">Liver</tissue>
    </source>
</reference>
<organism evidence="4 5">
    <name type="scientific">Gnathostoma spinigerum</name>
    <dbReference type="NCBI Taxonomy" id="75299"/>
    <lineage>
        <taxon>Eukaryota</taxon>
        <taxon>Metazoa</taxon>
        <taxon>Ecdysozoa</taxon>
        <taxon>Nematoda</taxon>
        <taxon>Chromadorea</taxon>
        <taxon>Rhabditida</taxon>
        <taxon>Spirurina</taxon>
        <taxon>Gnathostomatomorpha</taxon>
        <taxon>Gnathostomatoidea</taxon>
        <taxon>Gnathostomatidae</taxon>
        <taxon>Gnathostoma</taxon>
    </lineage>
</organism>
<protein>
    <recommendedName>
        <fullName evidence="3">Sushi domain-containing protein</fullName>
    </recommendedName>
</protein>
<dbReference type="CDD" id="cd00033">
    <property type="entry name" value="CCP"/>
    <property type="match status" value="1"/>
</dbReference>
<gene>
    <name evidence="4" type="ORF">AB6A40_005079</name>
</gene>
<evidence type="ECO:0000259" key="3">
    <source>
        <dbReference type="SMART" id="SM00032"/>
    </source>
</evidence>
<dbReference type="Gene3D" id="2.10.70.10">
    <property type="entry name" value="Complement Module, domain 1"/>
    <property type="match status" value="1"/>
</dbReference>
<evidence type="ECO:0000256" key="2">
    <source>
        <dbReference type="SAM" id="SignalP"/>
    </source>
</evidence>